<name>A0A644V215_9ZZZZ</name>
<dbReference type="PANTHER" id="PTHR43495:SF4">
    <property type="entry name" value="AROMATIC AMINO ACID TRANSPORT PROTEIN AROP"/>
    <property type="match status" value="1"/>
</dbReference>
<keyword evidence="8 9" id="KW-0472">Membrane</keyword>
<keyword evidence="5 9" id="KW-0812">Transmembrane</keyword>
<feature type="transmembrane region" description="Helical" evidence="9">
    <location>
        <begin position="246"/>
        <end position="265"/>
    </location>
</feature>
<organism evidence="11">
    <name type="scientific">bioreactor metagenome</name>
    <dbReference type="NCBI Taxonomy" id="1076179"/>
    <lineage>
        <taxon>unclassified sequences</taxon>
        <taxon>metagenomes</taxon>
        <taxon>ecological metagenomes</taxon>
    </lineage>
</organism>
<evidence type="ECO:0000256" key="6">
    <source>
        <dbReference type="ARBA" id="ARBA00022970"/>
    </source>
</evidence>
<feature type="transmembrane region" description="Helical" evidence="9">
    <location>
        <begin position="185"/>
        <end position="207"/>
    </location>
</feature>
<protein>
    <submittedName>
        <fullName evidence="11">Aromatic amino acid transport protein AroP</fullName>
    </submittedName>
</protein>
<feature type="transmembrane region" description="Helical" evidence="9">
    <location>
        <begin position="523"/>
        <end position="539"/>
    </location>
</feature>
<evidence type="ECO:0000256" key="4">
    <source>
        <dbReference type="ARBA" id="ARBA00022519"/>
    </source>
</evidence>
<keyword evidence="7 9" id="KW-1133">Transmembrane helix</keyword>
<dbReference type="AlphaFoldDB" id="A0A644V215"/>
<dbReference type="GO" id="GO:0055085">
    <property type="term" value="P:transmembrane transport"/>
    <property type="evidence" value="ECO:0007669"/>
    <property type="project" value="InterPro"/>
</dbReference>
<feature type="transmembrane region" description="Helical" evidence="9">
    <location>
        <begin position="105"/>
        <end position="123"/>
    </location>
</feature>
<evidence type="ECO:0000256" key="5">
    <source>
        <dbReference type="ARBA" id="ARBA00022692"/>
    </source>
</evidence>
<dbReference type="PROSITE" id="PS00218">
    <property type="entry name" value="AMINO_ACID_PERMEASE_1"/>
    <property type="match status" value="1"/>
</dbReference>
<sequence length="554" mass="59972">MLLCQAQGRISGLPTAVPIAAAGCIAACGMLGQPSAADRTKGECARKAGFVVEAAFRFWRQEDWPAAYRILCNRATLAGSGRIAKLLQMKNEKPELKRALKNRHVQLIALGGAIGTGLFLGSAGTIQMAGPAVLISYALGGFIAFMIMRQLGEMMAQEPVAGSFSNLAHKYWGDFPGLLSGWNYWILYVLVGMSELSAVAVYVQYWFPSIQPWQTTAFFFLLITGVNLCHVSLFGEMEFWFASIKIVAIVSMILLGSFLLFSGHAGPDAAVSNLWTHGGFLPHGWEGVFTALAVVAFSFGGLELVGIAAAETDNPRVTIPKAVNQIIYRILIFYIGALLVLLTLHPWSQLGAPVDKSHWAQAMVASPFVQIFDLIGIPFAAHVLNFVVLTAALSVYNGCVYCNSRMLFGLALQGNAPKAFGTVSARGVPVYALLISSLATLICVIINYAMPGKALGLLMSLVVAALVINWAMISLTHLKFRAAMVRAGEVIHFKSLWHPFTNYLCLLVMAMVLAVLVIIGESLAVMLAPIWIAFVWLGYKLKKQSKHLPPSMSK</sequence>
<dbReference type="GO" id="GO:0005886">
    <property type="term" value="C:plasma membrane"/>
    <property type="evidence" value="ECO:0007669"/>
    <property type="project" value="UniProtKB-SubCell"/>
</dbReference>
<evidence type="ECO:0000256" key="7">
    <source>
        <dbReference type="ARBA" id="ARBA00022989"/>
    </source>
</evidence>
<evidence type="ECO:0000256" key="8">
    <source>
        <dbReference type="ARBA" id="ARBA00023136"/>
    </source>
</evidence>
<gene>
    <name evidence="11" type="primary">aroP_2</name>
    <name evidence="11" type="ORF">SDC9_31032</name>
</gene>
<keyword evidence="4" id="KW-0997">Cell inner membrane</keyword>
<feature type="transmembrane region" description="Helical" evidence="9">
    <location>
        <begin position="213"/>
        <end position="234"/>
    </location>
</feature>
<keyword evidence="3" id="KW-1003">Cell membrane</keyword>
<keyword evidence="6" id="KW-0029">Amino-acid transport</keyword>
<feature type="transmembrane region" description="Helical" evidence="9">
    <location>
        <begin position="455"/>
        <end position="475"/>
    </location>
</feature>
<dbReference type="FunFam" id="1.20.1740.10:FF:000001">
    <property type="entry name" value="Amino acid permease"/>
    <property type="match status" value="1"/>
</dbReference>
<feature type="transmembrane region" description="Helical" evidence="9">
    <location>
        <begin position="428"/>
        <end position="449"/>
    </location>
</feature>
<comment type="subcellular location">
    <subcellularLocation>
        <location evidence="1">Cell inner membrane</location>
        <topology evidence="1">Multi-pass membrane protein</topology>
    </subcellularLocation>
</comment>
<evidence type="ECO:0000256" key="1">
    <source>
        <dbReference type="ARBA" id="ARBA00004429"/>
    </source>
</evidence>
<proteinExistence type="predicted"/>
<dbReference type="PANTHER" id="PTHR43495">
    <property type="entry name" value="GABA PERMEASE"/>
    <property type="match status" value="1"/>
</dbReference>
<evidence type="ECO:0000256" key="9">
    <source>
        <dbReference type="SAM" id="Phobius"/>
    </source>
</evidence>
<comment type="caution">
    <text evidence="11">The sequence shown here is derived from an EMBL/GenBank/DDBJ whole genome shotgun (WGS) entry which is preliminary data.</text>
</comment>
<dbReference type="InterPro" id="IPR004841">
    <property type="entry name" value="AA-permease/SLC12A_dom"/>
</dbReference>
<feature type="transmembrane region" description="Helical" evidence="9">
    <location>
        <begin position="285"/>
        <end position="305"/>
    </location>
</feature>
<feature type="transmembrane region" description="Helical" evidence="9">
    <location>
        <begin position="129"/>
        <end position="148"/>
    </location>
</feature>
<keyword evidence="2" id="KW-0813">Transport</keyword>
<evidence type="ECO:0000259" key="10">
    <source>
        <dbReference type="Pfam" id="PF00324"/>
    </source>
</evidence>
<evidence type="ECO:0000256" key="3">
    <source>
        <dbReference type="ARBA" id="ARBA00022475"/>
    </source>
</evidence>
<feature type="domain" description="Amino acid permease/ SLC12A" evidence="10">
    <location>
        <begin position="104"/>
        <end position="543"/>
    </location>
</feature>
<feature type="transmembrane region" description="Helical" evidence="9">
    <location>
        <begin position="368"/>
        <end position="396"/>
    </location>
</feature>
<feature type="transmembrane region" description="Helical" evidence="9">
    <location>
        <begin position="326"/>
        <end position="348"/>
    </location>
</feature>
<evidence type="ECO:0000313" key="11">
    <source>
        <dbReference type="EMBL" id="MPL85065.1"/>
    </source>
</evidence>
<dbReference type="Pfam" id="PF00324">
    <property type="entry name" value="AA_permease"/>
    <property type="match status" value="1"/>
</dbReference>
<dbReference type="PIRSF" id="PIRSF006060">
    <property type="entry name" value="AA_transporter"/>
    <property type="match status" value="1"/>
</dbReference>
<dbReference type="EMBL" id="VSSQ01000199">
    <property type="protein sequence ID" value="MPL85065.1"/>
    <property type="molecule type" value="Genomic_DNA"/>
</dbReference>
<accession>A0A644V215</accession>
<dbReference type="GO" id="GO:0006865">
    <property type="term" value="P:amino acid transport"/>
    <property type="evidence" value="ECO:0007669"/>
    <property type="project" value="UniProtKB-KW"/>
</dbReference>
<evidence type="ECO:0000256" key="2">
    <source>
        <dbReference type="ARBA" id="ARBA00022448"/>
    </source>
</evidence>
<feature type="transmembrane region" description="Helical" evidence="9">
    <location>
        <begin position="496"/>
        <end position="517"/>
    </location>
</feature>
<dbReference type="InterPro" id="IPR004840">
    <property type="entry name" value="Amino_acid_permease_CS"/>
</dbReference>
<reference evidence="11" key="1">
    <citation type="submission" date="2019-08" db="EMBL/GenBank/DDBJ databases">
        <authorList>
            <person name="Kucharzyk K."/>
            <person name="Murdoch R.W."/>
            <person name="Higgins S."/>
            <person name="Loffler F."/>
        </authorList>
    </citation>
    <scope>NUCLEOTIDE SEQUENCE</scope>
</reference>
<dbReference type="Gene3D" id="1.20.1740.10">
    <property type="entry name" value="Amino acid/polyamine transporter I"/>
    <property type="match status" value="1"/>
</dbReference>